<dbReference type="GO" id="GO:0045944">
    <property type="term" value="P:positive regulation of transcription by RNA polymerase II"/>
    <property type="evidence" value="ECO:0007669"/>
    <property type="project" value="TreeGrafter"/>
</dbReference>
<keyword evidence="7" id="KW-0675">Receptor</keyword>
<proteinExistence type="predicted"/>
<keyword evidence="4" id="KW-0805">Transcription regulation</keyword>
<evidence type="ECO:0000256" key="6">
    <source>
        <dbReference type="ARBA" id="ARBA00023163"/>
    </source>
</evidence>
<reference evidence="8 9" key="1">
    <citation type="submission" date="2020-08" db="EMBL/GenBank/DDBJ databases">
        <authorList>
            <person name="Hejnol A."/>
        </authorList>
    </citation>
    <scope>NUCLEOTIDE SEQUENCE [LARGE SCALE GENOMIC DNA]</scope>
</reference>
<keyword evidence="2" id="KW-0863">Zinc-finger</keyword>
<evidence type="ECO:0000313" key="9">
    <source>
        <dbReference type="Proteomes" id="UP000549394"/>
    </source>
</evidence>
<dbReference type="SUPFAM" id="SSF48508">
    <property type="entry name" value="Nuclear receptor ligand-binding domain"/>
    <property type="match status" value="1"/>
</dbReference>
<comment type="caution">
    <text evidence="8">The sequence shown here is derived from an EMBL/GenBank/DDBJ whole genome shotgun (WGS) entry which is preliminary data.</text>
</comment>
<dbReference type="Gene3D" id="1.10.565.10">
    <property type="entry name" value="Retinoid X Receptor"/>
    <property type="match status" value="1"/>
</dbReference>
<keyword evidence="3" id="KW-0862">Zinc</keyword>
<dbReference type="GO" id="GO:0000122">
    <property type="term" value="P:negative regulation of transcription by RNA polymerase II"/>
    <property type="evidence" value="ECO:0007669"/>
    <property type="project" value="TreeGrafter"/>
</dbReference>
<keyword evidence="6" id="KW-0804">Transcription</keyword>
<dbReference type="GO" id="GO:0009755">
    <property type="term" value="P:hormone-mediated signaling pathway"/>
    <property type="evidence" value="ECO:0007669"/>
    <property type="project" value="TreeGrafter"/>
</dbReference>
<dbReference type="AlphaFoldDB" id="A0A7I8VZR5"/>
<dbReference type="GO" id="GO:0030154">
    <property type="term" value="P:cell differentiation"/>
    <property type="evidence" value="ECO:0007669"/>
    <property type="project" value="TreeGrafter"/>
</dbReference>
<dbReference type="GO" id="GO:0000978">
    <property type="term" value="F:RNA polymerase II cis-regulatory region sequence-specific DNA binding"/>
    <property type="evidence" value="ECO:0007669"/>
    <property type="project" value="TreeGrafter"/>
</dbReference>
<dbReference type="EMBL" id="CAJFCJ010000015">
    <property type="protein sequence ID" value="CAD5121731.1"/>
    <property type="molecule type" value="Genomic_DNA"/>
</dbReference>
<keyword evidence="1" id="KW-0479">Metal-binding</keyword>
<dbReference type="GO" id="GO:0008270">
    <property type="term" value="F:zinc ion binding"/>
    <property type="evidence" value="ECO:0007669"/>
    <property type="project" value="UniProtKB-KW"/>
</dbReference>
<dbReference type="PANTHER" id="PTHR24082:SF473">
    <property type="entry name" value="ECDYSONE-INDUCED PROTEIN 75B, ISOFORM B"/>
    <property type="match status" value="1"/>
</dbReference>
<evidence type="ECO:0000256" key="4">
    <source>
        <dbReference type="ARBA" id="ARBA00023015"/>
    </source>
</evidence>
<dbReference type="InterPro" id="IPR050234">
    <property type="entry name" value="Nuclear_hormone_rcpt_NR1"/>
</dbReference>
<name>A0A7I8VZR5_9ANNE</name>
<dbReference type="PANTHER" id="PTHR24082">
    <property type="entry name" value="NUCLEAR HORMONE RECEPTOR"/>
    <property type="match status" value="1"/>
</dbReference>
<keyword evidence="5" id="KW-0238">DNA-binding</keyword>
<evidence type="ECO:0000256" key="5">
    <source>
        <dbReference type="ARBA" id="ARBA00023125"/>
    </source>
</evidence>
<keyword evidence="9" id="KW-1185">Reference proteome</keyword>
<accession>A0A7I8VZR5</accession>
<evidence type="ECO:0000256" key="1">
    <source>
        <dbReference type="ARBA" id="ARBA00022723"/>
    </source>
</evidence>
<gene>
    <name evidence="8" type="ORF">DGYR_LOCUS9644</name>
</gene>
<dbReference type="GO" id="GO:0004879">
    <property type="term" value="F:nuclear receptor activity"/>
    <property type="evidence" value="ECO:0007669"/>
    <property type="project" value="TreeGrafter"/>
</dbReference>
<evidence type="ECO:0000256" key="2">
    <source>
        <dbReference type="ARBA" id="ARBA00022771"/>
    </source>
</evidence>
<evidence type="ECO:0000256" key="7">
    <source>
        <dbReference type="ARBA" id="ARBA00023170"/>
    </source>
</evidence>
<protein>
    <submittedName>
        <fullName evidence="8">DgyrCDS10208</fullName>
    </submittedName>
</protein>
<evidence type="ECO:0000256" key="3">
    <source>
        <dbReference type="ARBA" id="ARBA00022833"/>
    </source>
</evidence>
<dbReference type="Proteomes" id="UP000549394">
    <property type="component" value="Unassembled WGS sequence"/>
</dbReference>
<dbReference type="InterPro" id="IPR035500">
    <property type="entry name" value="NHR-like_dom_sf"/>
</dbReference>
<sequence>MAEQLKEVRNGYNEDIFLPCQVCQGPSNGYQKCISEGMSKTRIKVGRHSKKTNAEKLKRISNIKSKCSAELLPVYSDADDIISSCFSILNNILQSNWTRKIDKFDEQIKYLNLLSNKTFVSMDDFIDIHQVTGIEMDDRAEFTGKHCEIFELGVQNYLPLLKGLPGLREISDKDFIKLLCYHEYDFCLVNLIAPVYRNSNGIEIFLGNGSVKLSRETLKLWLGNNLVDKRIEAINRKDEMNLNREELLLIFAMSLSMPVKDFKYSPQTYNRFVMALTRYLQRIYGDSYHLKLADYINFLSFLSEKRLIYNKWRECYKDYFSWVYKTPMFRIIYGGLSNEIDEKMELISDILHNKSY</sequence>
<organism evidence="8 9">
    <name type="scientific">Dimorphilus gyrociliatus</name>
    <dbReference type="NCBI Taxonomy" id="2664684"/>
    <lineage>
        <taxon>Eukaryota</taxon>
        <taxon>Metazoa</taxon>
        <taxon>Spiralia</taxon>
        <taxon>Lophotrochozoa</taxon>
        <taxon>Annelida</taxon>
        <taxon>Polychaeta</taxon>
        <taxon>Polychaeta incertae sedis</taxon>
        <taxon>Dinophilidae</taxon>
        <taxon>Dimorphilus</taxon>
    </lineage>
</organism>
<evidence type="ECO:0000313" key="8">
    <source>
        <dbReference type="EMBL" id="CAD5121731.1"/>
    </source>
</evidence>